<dbReference type="Gene3D" id="3.40.50.10440">
    <property type="entry name" value="Dihydroxyacetone kinase, domain 1"/>
    <property type="match status" value="1"/>
</dbReference>
<evidence type="ECO:0000256" key="1">
    <source>
        <dbReference type="ARBA" id="ARBA00023121"/>
    </source>
</evidence>
<dbReference type="InterPro" id="IPR003797">
    <property type="entry name" value="DegV"/>
</dbReference>
<dbReference type="Gene3D" id="3.30.1180.10">
    <property type="match status" value="1"/>
</dbReference>
<dbReference type="EMBL" id="VUMD01000012">
    <property type="protein sequence ID" value="MSS37554.1"/>
    <property type="molecule type" value="Genomic_DNA"/>
</dbReference>
<gene>
    <name evidence="2" type="ORF">FYJ39_13445</name>
</gene>
<dbReference type="GO" id="GO:0008289">
    <property type="term" value="F:lipid binding"/>
    <property type="evidence" value="ECO:0007669"/>
    <property type="project" value="UniProtKB-KW"/>
</dbReference>
<reference evidence="2 3" key="1">
    <citation type="submission" date="2019-08" db="EMBL/GenBank/DDBJ databases">
        <title>In-depth cultivation of the pig gut microbiome towards novel bacterial diversity and tailored functional studies.</title>
        <authorList>
            <person name="Wylensek D."/>
            <person name="Hitch T.C.A."/>
            <person name="Clavel T."/>
        </authorList>
    </citation>
    <scope>NUCLEOTIDE SEQUENCE [LARGE SCALE GENOMIC DNA]</scope>
    <source>
        <strain evidence="2 3">WCA-389-WT-23D1</strain>
    </source>
</reference>
<accession>A0A7X2TD13</accession>
<dbReference type="SUPFAM" id="SSF82549">
    <property type="entry name" value="DAK1/DegV-like"/>
    <property type="match status" value="1"/>
</dbReference>
<proteinExistence type="predicted"/>
<keyword evidence="1" id="KW-0446">Lipid-binding</keyword>
<dbReference type="InterPro" id="IPR043168">
    <property type="entry name" value="DegV_C"/>
</dbReference>
<name>A0A7X2TD13_9CLOT</name>
<dbReference type="AlphaFoldDB" id="A0A7X2TD13"/>
<sequence>MTYKIIGDSCLDLTEEMKQDERYQMIPLTLQVGSVQIVDDETFDQKAFLKLVRACPECPKTACPSPEMFKEAYEAADADAVFVITLSGHLSGSQNCAVLAKKLYQEEMAERGLEENMKKILVIDSLSASSGQLNLAMFIRDLCEAGLSFEEVSKKALAYRDEMETYFVLESLDTLRKNGRLSGLQAFFATALNIKPVMGSDKGRIIKLDQARGISKALQKMCDIAVKKAGDTSGKRAVVCHVNHFERARFVKEELEKRAAFKEIVITNAAGVATVYANDGGIVLAI</sequence>
<dbReference type="PANTHER" id="PTHR33434:SF2">
    <property type="entry name" value="FATTY ACID-BINDING PROTEIN TM_1468"/>
    <property type="match status" value="1"/>
</dbReference>
<protein>
    <submittedName>
        <fullName evidence="2">DegV family protein</fullName>
    </submittedName>
</protein>
<dbReference type="Pfam" id="PF02645">
    <property type="entry name" value="DegV"/>
    <property type="match status" value="1"/>
</dbReference>
<comment type="caution">
    <text evidence="2">The sequence shown here is derived from an EMBL/GenBank/DDBJ whole genome shotgun (WGS) entry which is preliminary data.</text>
</comment>
<dbReference type="Gene3D" id="2.20.28.50">
    <property type="entry name" value="degv family protein"/>
    <property type="match status" value="1"/>
</dbReference>
<dbReference type="Proteomes" id="UP000429958">
    <property type="component" value="Unassembled WGS sequence"/>
</dbReference>
<evidence type="ECO:0000313" key="2">
    <source>
        <dbReference type="EMBL" id="MSS37554.1"/>
    </source>
</evidence>
<organism evidence="2 3">
    <name type="scientific">Clostridium porci</name>
    <dbReference type="NCBI Taxonomy" id="2605778"/>
    <lineage>
        <taxon>Bacteria</taxon>
        <taxon>Bacillati</taxon>
        <taxon>Bacillota</taxon>
        <taxon>Clostridia</taxon>
        <taxon>Eubacteriales</taxon>
        <taxon>Clostridiaceae</taxon>
        <taxon>Clostridium</taxon>
    </lineage>
</organism>
<dbReference type="PANTHER" id="PTHR33434">
    <property type="entry name" value="DEGV DOMAIN-CONTAINING PROTEIN DR_1986-RELATED"/>
    <property type="match status" value="1"/>
</dbReference>
<dbReference type="InterPro" id="IPR050270">
    <property type="entry name" value="DegV_domain_contain"/>
</dbReference>
<evidence type="ECO:0000313" key="3">
    <source>
        <dbReference type="Proteomes" id="UP000429958"/>
    </source>
</evidence>
<keyword evidence="3" id="KW-1185">Reference proteome</keyword>
<dbReference type="NCBIfam" id="TIGR00762">
    <property type="entry name" value="DegV"/>
    <property type="match status" value="1"/>
</dbReference>
<dbReference type="PROSITE" id="PS51482">
    <property type="entry name" value="DEGV"/>
    <property type="match status" value="1"/>
</dbReference>